<evidence type="ECO:0000313" key="1">
    <source>
        <dbReference type="EMBL" id="CAD8128944.1"/>
    </source>
</evidence>
<reference evidence="1" key="1">
    <citation type="submission" date="2021-01" db="EMBL/GenBank/DDBJ databases">
        <authorList>
            <consortium name="Genoscope - CEA"/>
            <person name="William W."/>
        </authorList>
    </citation>
    <scope>NUCLEOTIDE SEQUENCE</scope>
</reference>
<name>A0A8S1RR56_9CILI</name>
<dbReference type="EMBL" id="CAJJDN010000201">
    <property type="protein sequence ID" value="CAD8128944.1"/>
    <property type="molecule type" value="Genomic_DNA"/>
</dbReference>
<sequence length="143" mass="16920">MLIAENSFKKKIKIMILLYLLLVKRQNSNQKKRRKNLTQIRNQPKFQTQHCNGKLMSFLICSKDQSQSHFFQGRMVDKDIIQLSLSHQQGSGYLQKIEIQLSYNSRQAHSSLLLLVQVLIDYDGYEYKIRNLNIQLKKTQNFD</sequence>
<keyword evidence="2" id="KW-1185">Reference proteome</keyword>
<proteinExistence type="predicted"/>
<gene>
    <name evidence="1" type="ORF">PSON_ATCC_30995.1.T2010007</name>
</gene>
<evidence type="ECO:0000313" key="2">
    <source>
        <dbReference type="Proteomes" id="UP000692954"/>
    </source>
</evidence>
<organism evidence="1 2">
    <name type="scientific">Paramecium sonneborni</name>
    <dbReference type="NCBI Taxonomy" id="65129"/>
    <lineage>
        <taxon>Eukaryota</taxon>
        <taxon>Sar</taxon>
        <taxon>Alveolata</taxon>
        <taxon>Ciliophora</taxon>
        <taxon>Intramacronucleata</taxon>
        <taxon>Oligohymenophorea</taxon>
        <taxon>Peniculida</taxon>
        <taxon>Parameciidae</taxon>
        <taxon>Paramecium</taxon>
    </lineage>
</organism>
<protein>
    <submittedName>
        <fullName evidence="1">Uncharacterized protein</fullName>
    </submittedName>
</protein>
<accession>A0A8S1RR56</accession>
<dbReference type="AlphaFoldDB" id="A0A8S1RR56"/>
<comment type="caution">
    <text evidence="1">The sequence shown here is derived from an EMBL/GenBank/DDBJ whole genome shotgun (WGS) entry which is preliminary data.</text>
</comment>
<dbReference type="Proteomes" id="UP000692954">
    <property type="component" value="Unassembled WGS sequence"/>
</dbReference>